<evidence type="ECO:0000313" key="18">
    <source>
        <dbReference type="Proteomes" id="UP000549695"/>
    </source>
</evidence>
<keyword evidence="5" id="KW-0274">FAD</keyword>
<evidence type="ECO:0000313" key="17">
    <source>
        <dbReference type="EMBL" id="NYG02902.1"/>
    </source>
</evidence>
<keyword evidence="10" id="KW-0413">Isomerase</keyword>
<evidence type="ECO:0000256" key="9">
    <source>
        <dbReference type="ARBA" id="ARBA00023221"/>
    </source>
</evidence>
<comment type="pathway">
    <text evidence="12">Steroid metabolism; cholesterol degradation.</text>
</comment>
<evidence type="ECO:0000256" key="11">
    <source>
        <dbReference type="ARBA" id="ARBA00038856"/>
    </source>
</evidence>
<comment type="similarity">
    <text evidence="2">Belongs to the GMC oxidoreductase family.</text>
</comment>
<evidence type="ECO:0000256" key="7">
    <source>
        <dbReference type="ARBA" id="ARBA00023098"/>
    </source>
</evidence>
<evidence type="ECO:0000256" key="10">
    <source>
        <dbReference type="ARBA" id="ARBA00023235"/>
    </source>
</evidence>
<dbReference type="GO" id="GO:0004769">
    <property type="term" value="F:steroid Delta-isomerase activity"/>
    <property type="evidence" value="ECO:0007669"/>
    <property type="project" value="UniProtKB-EC"/>
</dbReference>
<evidence type="ECO:0000256" key="3">
    <source>
        <dbReference type="ARBA" id="ARBA00022548"/>
    </source>
</evidence>
<dbReference type="EMBL" id="JACCCZ010000001">
    <property type="protein sequence ID" value="NYG02902.1"/>
    <property type="molecule type" value="Genomic_DNA"/>
</dbReference>
<feature type="domain" description="Glucose-methanol-choline oxidoreductase C-terminal" evidence="16">
    <location>
        <begin position="480"/>
        <end position="532"/>
    </location>
</feature>
<keyword evidence="7" id="KW-0443">Lipid metabolism</keyword>
<dbReference type="Gene3D" id="3.30.410.10">
    <property type="entry name" value="Cholesterol Oxidase, domain 2"/>
    <property type="match status" value="1"/>
</dbReference>
<comment type="cofactor">
    <cofactor evidence="1">
        <name>FAD</name>
        <dbReference type="ChEBI" id="CHEBI:57692"/>
    </cofactor>
</comment>
<keyword evidence="3" id="KW-0153">Cholesterol metabolism</keyword>
<dbReference type="PANTHER" id="PTHR47470">
    <property type="entry name" value="CHOLESTEROL OXIDASE"/>
    <property type="match status" value="1"/>
</dbReference>
<dbReference type="GO" id="GO:0008203">
    <property type="term" value="P:cholesterol metabolic process"/>
    <property type="evidence" value="ECO:0007669"/>
    <property type="project" value="UniProtKB-KW"/>
</dbReference>
<keyword evidence="9" id="KW-0753">Steroid metabolism</keyword>
<dbReference type="InterPro" id="IPR036188">
    <property type="entry name" value="FAD/NAD-bd_sf"/>
</dbReference>
<evidence type="ECO:0000256" key="1">
    <source>
        <dbReference type="ARBA" id="ARBA00001974"/>
    </source>
</evidence>
<evidence type="ECO:0000256" key="12">
    <source>
        <dbReference type="ARBA" id="ARBA00049645"/>
    </source>
</evidence>
<dbReference type="PANTHER" id="PTHR47470:SF1">
    <property type="entry name" value="FAD-DEPENDENT OXIDOREDUCTASE 2 FAD BINDING DOMAIN-CONTAINING PROTEIN"/>
    <property type="match status" value="1"/>
</dbReference>
<protein>
    <recommendedName>
        <fullName evidence="14">Cholesterol oxidase</fullName>
        <ecNumber evidence="13">1.1.3.6</ecNumber>
        <ecNumber evidence="11">5.3.3.1</ecNumber>
    </recommendedName>
    <alternativeName>
        <fullName evidence="15">Cholesterol isomerase</fullName>
    </alternativeName>
</protein>
<sequence length="549" mass="58172">MRSISRRSVLLGAAGVAGLGVLGAGTAVAAAPSRVRVTREERRVVVVGSGFGGGVTALRLAEAGVDVLVLERGRRWVTGPDAETFPRVTTNPDRRLFWLDTVADPLDGPPNPLSVLLGRPTASTPGAVPLSPGRYTGLLERVGGNGMDAFCAAGVGGGSLLYQGMTLQPSAEVFAATMPRELEYEVLAREHYPRVARMLRLATAPDELIDSPTYRAPRVFRDRAEAAGYEVEKIPMPIDWDYALAELRGEMTPAYTNGDAAFGVNNGGKHTVDVTYLAAAEATGRVTVAPLHQVTDVVRAADGRWETHVDRIDETGTVLEKKIITTPALVLAAGTQNTNRLLLRARAHDTVPDLPDALGENWGTNGDRICTWNSLVEDFGATQGGPVVFGTKDWADPATANTVIQASLPPLPLGLGRTTTMLVGYGVSAGRGRMGWDPVRQEGVVDWPLDGDATLTARIHERMGRITGVRGTFLDTTYAVPTTWHPLGGACIGTVCDVAGRVRGQRGLYVLDGSLMPGTTAACNPSMTIAAVVERATDDLVARDVGTLI</sequence>
<keyword evidence="18" id="KW-1185">Reference proteome</keyword>
<reference evidence="17 18" key="1">
    <citation type="submission" date="2020-07" db="EMBL/GenBank/DDBJ databases">
        <title>Sequencing the genomes of 1000 actinobacteria strains.</title>
        <authorList>
            <person name="Klenk H.-P."/>
        </authorList>
    </citation>
    <scope>NUCLEOTIDE SEQUENCE [LARGE SCALE GENOMIC DNA]</scope>
    <source>
        <strain evidence="17 18">DSM 44749</strain>
    </source>
</reference>
<dbReference type="EC" id="5.3.3.1" evidence="11"/>
<dbReference type="Pfam" id="PF05199">
    <property type="entry name" value="GMC_oxred_C"/>
    <property type="match status" value="1"/>
</dbReference>
<organism evidence="17 18">
    <name type="scientific">Pseudonocardia alni</name>
    <name type="common">Amycolata alni</name>
    <dbReference type="NCBI Taxonomy" id="33907"/>
    <lineage>
        <taxon>Bacteria</taxon>
        <taxon>Bacillati</taxon>
        <taxon>Actinomycetota</taxon>
        <taxon>Actinomycetes</taxon>
        <taxon>Pseudonocardiales</taxon>
        <taxon>Pseudonocardiaceae</taxon>
        <taxon>Pseudonocardia</taxon>
    </lineage>
</organism>
<evidence type="ECO:0000256" key="6">
    <source>
        <dbReference type="ARBA" id="ARBA00023002"/>
    </source>
</evidence>
<comment type="caution">
    <text evidence="17">The sequence shown here is derived from an EMBL/GenBank/DDBJ whole genome shotgun (WGS) entry which is preliminary data.</text>
</comment>
<evidence type="ECO:0000256" key="2">
    <source>
        <dbReference type="ARBA" id="ARBA00010790"/>
    </source>
</evidence>
<proteinExistence type="inferred from homology"/>
<dbReference type="InterPro" id="IPR052542">
    <property type="entry name" value="Cholesterol_Oxidase"/>
</dbReference>
<evidence type="ECO:0000256" key="4">
    <source>
        <dbReference type="ARBA" id="ARBA00022630"/>
    </source>
</evidence>
<evidence type="ECO:0000256" key="8">
    <source>
        <dbReference type="ARBA" id="ARBA00023166"/>
    </source>
</evidence>
<dbReference type="PROSITE" id="PS51318">
    <property type="entry name" value="TAT"/>
    <property type="match status" value="1"/>
</dbReference>
<dbReference type="RefSeq" id="WP_179761513.1">
    <property type="nucleotide sequence ID" value="NZ_BAAAJZ010000003.1"/>
</dbReference>
<dbReference type="Gene3D" id="3.50.50.60">
    <property type="entry name" value="FAD/NAD(P)-binding domain"/>
    <property type="match status" value="1"/>
</dbReference>
<evidence type="ECO:0000259" key="16">
    <source>
        <dbReference type="Pfam" id="PF05199"/>
    </source>
</evidence>
<evidence type="ECO:0000256" key="5">
    <source>
        <dbReference type="ARBA" id="ARBA00022827"/>
    </source>
</evidence>
<dbReference type="SUPFAM" id="SSF54373">
    <property type="entry name" value="FAD-linked reductases, C-terminal domain"/>
    <property type="match status" value="1"/>
</dbReference>
<dbReference type="GeneID" id="98052918"/>
<evidence type="ECO:0000256" key="13">
    <source>
        <dbReference type="ARBA" id="ARBA00049723"/>
    </source>
</evidence>
<gene>
    <name evidence="17" type="ORF">HDA37_003187</name>
</gene>
<dbReference type="EC" id="1.1.3.6" evidence="13"/>
<dbReference type="InterPro" id="IPR007867">
    <property type="entry name" value="GMC_OxRtase_C"/>
</dbReference>
<dbReference type="AlphaFoldDB" id="A0A852WBZ0"/>
<accession>A0A852WBZ0</accession>
<keyword evidence="6 17" id="KW-0560">Oxidoreductase</keyword>
<dbReference type="Pfam" id="PF13450">
    <property type="entry name" value="NAD_binding_8"/>
    <property type="match status" value="1"/>
</dbReference>
<name>A0A852WBZ0_PSEA5</name>
<evidence type="ECO:0000256" key="15">
    <source>
        <dbReference type="ARBA" id="ARBA00049778"/>
    </source>
</evidence>
<dbReference type="GO" id="GO:0016995">
    <property type="term" value="F:cholesterol oxidase activity"/>
    <property type="evidence" value="ECO:0007669"/>
    <property type="project" value="UniProtKB-EC"/>
</dbReference>
<keyword evidence="4" id="KW-0285">Flavoprotein</keyword>
<keyword evidence="8" id="KW-1207">Sterol metabolism</keyword>
<dbReference type="Proteomes" id="UP000549695">
    <property type="component" value="Unassembled WGS sequence"/>
</dbReference>
<dbReference type="SUPFAM" id="SSF51905">
    <property type="entry name" value="FAD/NAD(P)-binding domain"/>
    <property type="match status" value="1"/>
</dbReference>
<dbReference type="InterPro" id="IPR006311">
    <property type="entry name" value="TAT_signal"/>
</dbReference>
<evidence type="ECO:0000256" key="14">
    <source>
        <dbReference type="ARBA" id="ARBA00049744"/>
    </source>
</evidence>